<reference evidence="2 3" key="1">
    <citation type="journal article" date="2023" name="Sci. Data">
        <title>Genome assembly of the Korean intertidal mud-creeper Batillaria attramentaria.</title>
        <authorList>
            <person name="Patra A.K."/>
            <person name="Ho P.T."/>
            <person name="Jun S."/>
            <person name="Lee S.J."/>
            <person name="Kim Y."/>
            <person name="Won Y.J."/>
        </authorList>
    </citation>
    <scope>NUCLEOTIDE SEQUENCE [LARGE SCALE GENOMIC DNA]</scope>
    <source>
        <strain evidence="2">Wonlab-2016</strain>
    </source>
</reference>
<dbReference type="Pfam" id="PF18775">
    <property type="entry name" value="APOBEC4"/>
    <property type="match status" value="1"/>
</dbReference>
<proteinExistence type="predicted"/>
<name>A0ABD0LLC6_9CAEN</name>
<dbReference type="Gene3D" id="3.40.140.10">
    <property type="entry name" value="Cytidine Deaminase, domain 2"/>
    <property type="match status" value="1"/>
</dbReference>
<accession>A0ABD0LLC6</accession>
<keyword evidence="3" id="KW-1185">Reference proteome</keyword>
<evidence type="ECO:0000313" key="3">
    <source>
        <dbReference type="Proteomes" id="UP001519460"/>
    </source>
</evidence>
<comment type="caution">
    <text evidence="2">The sequence shown here is derived from an EMBL/GenBank/DDBJ whole genome shotgun (WGS) entry which is preliminary data.</text>
</comment>
<protein>
    <submittedName>
        <fullName evidence="2">Uncharacterized protein</fullName>
    </submittedName>
</protein>
<dbReference type="PROSITE" id="PS00903">
    <property type="entry name" value="CYT_DCMP_DEAMINASES_1"/>
    <property type="match status" value="1"/>
</dbReference>
<organism evidence="2 3">
    <name type="scientific">Batillaria attramentaria</name>
    <dbReference type="NCBI Taxonomy" id="370345"/>
    <lineage>
        <taxon>Eukaryota</taxon>
        <taxon>Metazoa</taxon>
        <taxon>Spiralia</taxon>
        <taxon>Lophotrochozoa</taxon>
        <taxon>Mollusca</taxon>
        <taxon>Gastropoda</taxon>
        <taxon>Caenogastropoda</taxon>
        <taxon>Sorbeoconcha</taxon>
        <taxon>Cerithioidea</taxon>
        <taxon>Batillariidae</taxon>
        <taxon>Batillaria</taxon>
    </lineage>
</organism>
<evidence type="ECO:0000256" key="1">
    <source>
        <dbReference type="SAM" id="MobiDB-lite"/>
    </source>
</evidence>
<feature type="region of interest" description="Disordered" evidence="1">
    <location>
        <begin position="267"/>
        <end position="300"/>
    </location>
</feature>
<evidence type="ECO:0000313" key="2">
    <source>
        <dbReference type="EMBL" id="KAK7499782.1"/>
    </source>
</evidence>
<sequence length="300" mass="34164">MSTVEDTPEHILKSFVNTLLHDPNGSLKKIPKEVFSIVHVSCSNKADKTTWFIFKNTPVDEGGQEKHAEVYAIAALREEYLNSEASSAKSLPTLRVKIYQNFSPCWTGGCGETISEFVQDAKEKYEINMEIVFVALYKIIRPSCSYTLHSTRSPRCSHEPLELAQNVHEANAVGLRALLDVGVTLRTFTKEDWDILINFLVNERGGRKTKLKIRDRPSRTKEDTCMMCDLRTVTEDKTRDASMGLMKTEIERLEQINENLQRQLRQQVSRYDSDRLGPSGLQTKRRRISESDDPSTSSSE</sequence>
<dbReference type="InterPro" id="IPR016192">
    <property type="entry name" value="APOBEC/CMP_deaminase_Zn-bd"/>
</dbReference>
<dbReference type="AlphaFoldDB" id="A0ABD0LLC6"/>
<dbReference type="EMBL" id="JACVVK020000041">
    <property type="protein sequence ID" value="KAK7499782.1"/>
    <property type="molecule type" value="Genomic_DNA"/>
</dbReference>
<gene>
    <name evidence="2" type="ORF">BaRGS_00008873</name>
</gene>
<dbReference type="Proteomes" id="UP001519460">
    <property type="component" value="Unassembled WGS sequence"/>
</dbReference>